<evidence type="ECO:0000256" key="2">
    <source>
        <dbReference type="ARBA" id="ARBA00022737"/>
    </source>
</evidence>
<dbReference type="PROSITE" id="PS50082">
    <property type="entry name" value="WD_REPEATS_2"/>
    <property type="match status" value="5"/>
</dbReference>
<feature type="repeat" description="WD" evidence="4">
    <location>
        <begin position="302"/>
        <end position="335"/>
    </location>
</feature>
<organism evidence="5 6">
    <name type="scientific">Orchesella dallaii</name>
    <dbReference type="NCBI Taxonomy" id="48710"/>
    <lineage>
        <taxon>Eukaryota</taxon>
        <taxon>Metazoa</taxon>
        <taxon>Ecdysozoa</taxon>
        <taxon>Arthropoda</taxon>
        <taxon>Hexapoda</taxon>
        <taxon>Collembola</taxon>
        <taxon>Entomobryomorpha</taxon>
        <taxon>Entomobryoidea</taxon>
        <taxon>Orchesellidae</taxon>
        <taxon>Orchesellinae</taxon>
        <taxon>Orchesella</taxon>
    </lineage>
</organism>
<feature type="repeat" description="WD" evidence="4">
    <location>
        <begin position="63"/>
        <end position="104"/>
    </location>
</feature>
<comment type="caution">
    <text evidence="5">The sequence shown here is derived from an EMBL/GenBank/DDBJ whole genome shotgun (WGS) entry which is preliminary data.</text>
</comment>
<keyword evidence="2" id="KW-0677">Repeat</keyword>
<gene>
    <name evidence="3" type="primary">Ciao1</name>
    <name evidence="5" type="ORF">ODALV1_LOCUS13734</name>
</gene>
<feature type="repeat" description="WD" evidence="4">
    <location>
        <begin position="110"/>
        <end position="143"/>
    </location>
</feature>
<dbReference type="PANTHER" id="PTHR19920">
    <property type="entry name" value="WD40 PROTEIN CIAO1"/>
    <property type="match status" value="1"/>
</dbReference>
<comment type="similarity">
    <text evidence="3">Belongs to the WD repeat CIA1 family.</text>
</comment>
<dbReference type="CDD" id="cd00200">
    <property type="entry name" value="WD40"/>
    <property type="match status" value="1"/>
</dbReference>
<evidence type="ECO:0000256" key="4">
    <source>
        <dbReference type="PROSITE-ProRule" id="PRU00221"/>
    </source>
</evidence>
<dbReference type="HAMAP" id="MF_03037">
    <property type="entry name" value="ciao1"/>
    <property type="match status" value="1"/>
</dbReference>
<sequence length="340" mass="37981">MLKLVQSVNAHRGKGWSVDWCPHGDDKLASSGEDKTACIFLTEELKKTKLPSEPITLITKLGEGSHTRSIRDVAWSPCGKYILLASFDGQVTLWEQTKSKKSAYNCVSVVEGHESEVKAVSWAPSGRYFASCGRDKNVMIWSLLDDCEDVECSGVMTVHSQDVKRVVWHPHTDMLASCSYDDTIKMYINDLDDGDWTMTTSLSGHDSTVWGIDFDSSGERLVSCSDDLTLKIWKKTDVVNDKSWSCVATIAGHHTRAIYDVAWNKKNGLIATACGDDQIRIFREVPAANELEKNNFELLFTLKAHSSDVNSVKWHPKLENVLASTGDDGCVKVWKWEDII</sequence>
<dbReference type="SUPFAM" id="SSF50978">
    <property type="entry name" value="WD40 repeat-like"/>
    <property type="match status" value="1"/>
</dbReference>
<dbReference type="InterPro" id="IPR036322">
    <property type="entry name" value="WD40_repeat_dom_sf"/>
</dbReference>
<reference evidence="5 6" key="1">
    <citation type="submission" date="2024-08" db="EMBL/GenBank/DDBJ databases">
        <authorList>
            <person name="Cucini C."/>
            <person name="Frati F."/>
        </authorList>
    </citation>
    <scope>NUCLEOTIDE SEQUENCE [LARGE SCALE GENOMIC DNA]</scope>
</reference>
<dbReference type="SMART" id="SM00320">
    <property type="entry name" value="WD40"/>
    <property type="match status" value="7"/>
</dbReference>
<dbReference type="InterPro" id="IPR015943">
    <property type="entry name" value="WD40/YVTN_repeat-like_dom_sf"/>
</dbReference>
<dbReference type="Gene3D" id="2.130.10.10">
    <property type="entry name" value="YVTN repeat-like/Quinoprotein amine dehydrogenase"/>
    <property type="match status" value="1"/>
</dbReference>
<feature type="repeat" description="WD" evidence="4">
    <location>
        <begin position="156"/>
        <end position="187"/>
    </location>
</feature>
<dbReference type="PANTHER" id="PTHR19920:SF0">
    <property type="entry name" value="CYTOSOLIC IRON-SULFUR PROTEIN ASSEMBLY PROTEIN CIAO1-RELATED"/>
    <property type="match status" value="1"/>
</dbReference>
<protein>
    <recommendedName>
        <fullName evidence="3">Probable cytosolic iron-sulfur protein assembly protein Ciao1</fullName>
    </recommendedName>
</protein>
<dbReference type="EMBL" id="CAXLJM020000042">
    <property type="protein sequence ID" value="CAL8109837.1"/>
    <property type="molecule type" value="Genomic_DNA"/>
</dbReference>
<dbReference type="Pfam" id="PF00400">
    <property type="entry name" value="WD40"/>
    <property type="match status" value="7"/>
</dbReference>
<keyword evidence="1 4" id="KW-0853">WD repeat</keyword>
<keyword evidence="6" id="KW-1185">Reference proteome</keyword>
<dbReference type="PROSITE" id="PS50294">
    <property type="entry name" value="WD_REPEATS_REGION"/>
    <property type="match status" value="4"/>
</dbReference>
<feature type="repeat" description="WD" evidence="4">
    <location>
        <begin position="202"/>
        <end position="234"/>
    </location>
</feature>
<proteinExistence type="inferred from homology"/>
<evidence type="ECO:0000313" key="6">
    <source>
        <dbReference type="Proteomes" id="UP001642540"/>
    </source>
</evidence>
<comment type="function">
    <text evidence="3">Essential component of the cytosolic iron-sulfur (Fe/S) protein assembly machinery. Required for the maturation of extramitochondrial Fe/S proteins.</text>
</comment>
<name>A0ABP1QPT9_9HEXA</name>
<evidence type="ECO:0000313" key="5">
    <source>
        <dbReference type="EMBL" id="CAL8109837.1"/>
    </source>
</evidence>
<evidence type="ECO:0000256" key="3">
    <source>
        <dbReference type="HAMAP-Rule" id="MF_03037"/>
    </source>
</evidence>
<dbReference type="InterPro" id="IPR028608">
    <property type="entry name" value="CIAO1/Cia1"/>
</dbReference>
<dbReference type="InterPro" id="IPR001680">
    <property type="entry name" value="WD40_rpt"/>
</dbReference>
<evidence type="ECO:0000256" key="1">
    <source>
        <dbReference type="ARBA" id="ARBA00022574"/>
    </source>
</evidence>
<dbReference type="Proteomes" id="UP001642540">
    <property type="component" value="Unassembled WGS sequence"/>
</dbReference>
<accession>A0ABP1QPT9</accession>